<reference evidence="1" key="1">
    <citation type="journal article" date="2020" name="Nature">
        <title>Giant virus diversity and host interactions through global metagenomics.</title>
        <authorList>
            <person name="Schulz F."/>
            <person name="Roux S."/>
            <person name="Paez-Espino D."/>
            <person name="Jungbluth S."/>
            <person name="Walsh D.A."/>
            <person name="Denef V.J."/>
            <person name="McMahon K.D."/>
            <person name="Konstantinidis K.T."/>
            <person name="Eloe-Fadrosh E.A."/>
            <person name="Kyrpides N.C."/>
            <person name="Woyke T."/>
        </authorList>
    </citation>
    <scope>NUCLEOTIDE SEQUENCE</scope>
    <source>
        <strain evidence="1">GVMAG-M-3300024302-11</strain>
    </source>
</reference>
<evidence type="ECO:0000313" key="1">
    <source>
        <dbReference type="EMBL" id="QHT96250.1"/>
    </source>
</evidence>
<sequence length="353" mass="40779">MSSIIYTTSIIGGIHGSASIHEPTIRPNSTNISVFVDELSCNTESLLTTSVVTKIIWDNREHFNSLVIDFGVNIKESKVPSQEWGQDLVKQIRISNEEFTFEIVARNKFNLINELKSIFTEYIFNLITLSDNSNEYNLTKGGNFINLPEYVSDSSRDKMKSIITLKSNNQLISITDITNKYSPYISLKVYLPNFEIDTYTGTCVFHIDEILTLIPTGLGKDDYDIWFYNPICSESESFQKELVTIQQYNLQILYEFFPLSRIKLFDLNFDENGYIKEPPLFNRVILRKDNTFRIIFPDQENTGLKQQITNQLDAYNMNQSIHIDYHFIDTTQLHRENGNIHCGYKAIPVIPIL</sequence>
<dbReference type="EMBL" id="MN740254">
    <property type="protein sequence ID" value="QHT96250.1"/>
    <property type="molecule type" value="Genomic_DNA"/>
</dbReference>
<dbReference type="AlphaFoldDB" id="A0A6C0IUM4"/>
<evidence type="ECO:0008006" key="2">
    <source>
        <dbReference type="Google" id="ProtNLM"/>
    </source>
</evidence>
<organism evidence="1">
    <name type="scientific">viral metagenome</name>
    <dbReference type="NCBI Taxonomy" id="1070528"/>
    <lineage>
        <taxon>unclassified sequences</taxon>
        <taxon>metagenomes</taxon>
        <taxon>organismal metagenomes</taxon>
    </lineage>
</organism>
<name>A0A6C0IUM4_9ZZZZ</name>
<proteinExistence type="predicted"/>
<protein>
    <recommendedName>
        <fullName evidence="2">Protein-arginine deiminase C-terminal domain-containing protein</fullName>
    </recommendedName>
</protein>
<accession>A0A6C0IUM4</accession>